<reference evidence="1 2" key="1">
    <citation type="journal article" date="2013" name="Curr. Biol.">
        <title>The Genome of the Foraminiferan Reticulomyxa filosa.</title>
        <authorList>
            <person name="Glockner G."/>
            <person name="Hulsmann N."/>
            <person name="Schleicher M."/>
            <person name="Noegel A.A."/>
            <person name="Eichinger L."/>
            <person name="Gallinger C."/>
            <person name="Pawlowski J."/>
            <person name="Sierra R."/>
            <person name="Euteneuer U."/>
            <person name="Pillet L."/>
            <person name="Moustafa A."/>
            <person name="Platzer M."/>
            <person name="Groth M."/>
            <person name="Szafranski K."/>
            <person name="Schliwa M."/>
        </authorList>
    </citation>
    <scope>NUCLEOTIDE SEQUENCE [LARGE SCALE GENOMIC DNA]</scope>
</reference>
<dbReference type="Proteomes" id="UP000023152">
    <property type="component" value="Unassembled WGS sequence"/>
</dbReference>
<gene>
    <name evidence="1" type="ORF">RFI_32814</name>
</gene>
<name>X6LTX9_RETFI</name>
<accession>X6LTX9</accession>
<proteinExistence type="predicted"/>
<organism evidence="1 2">
    <name type="scientific">Reticulomyxa filosa</name>
    <dbReference type="NCBI Taxonomy" id="46433"/>
    <lineage>
        <taxon>Eukaryota</taxon>
        <taxon>Sar</taxon>
        <taxon>Rhizaria</taxon>
        <taxon>Retaria</taxon>
        <taxon>Foraminifera</taxon>
        <taxon>Monothalamids</taxon>
        <taxon>Reticulomyxidae</taxon>
        <taxon>Reticulomyxa</taxon>
    </lineage>
</organism>
<sequence>MLLIIYLRYISDDKYANLLKEIAQRLDEKQINIALNYCMDKLNDKNEHQNIRIKCIQLPIRINKYSSKDKSLVKLLELISTKLNDKQLYVLNSNNHIWKTENNIDIELLAFGLMIFIPRIQLSCDDNTNFDALNELIRYFDKQAIEWKYPTYQLKWNNTHFIVNVLCEFLCTEDNKIISSISLLFPLSASFIVQCLSMEKLKTGTNKLVLIKGD</sequence>
<comment type="caution">
    <text evidence="1">The sequence shown here is derived from an EMBL/GenBank/DDBJ whole genome shotgun (WGS) entry which is preliminary data.</text>
</comment>
<evidence type="ECO:0000313" key="1">
    <source>
        <dbReference type="EMBL" id="ETO04582.1"/>
    </source>
</evidence>
<dbReference type="EMBL" id="ASPP01029174">
    <property type="protein sequence ID" value="ETO04582.1"/>
    <property type="molecule type" value="Genomic_DNA"/>
</dbReference>
<dbReference type="AlphaFoldDB" id="X6LTX9"/>
<protein>
    <submittedName>
        <fullName evidence="1">Uncharacterized protein</fullName>
    </submittedName>
</protein>
<keyword evidence="2" id="KW-1185">Reference proteome</keyword>
<evidence type="ECO:0000313" key="2">
    <source>
        <dbReference type="Proteomes" id="UP000023152"/>
    </source>
</evidence>